<proteinExistence type="predicted"/>
<dbReference type="RefSeq" id="WP_377043375.1">
    <property type="nucleotide sequence ID" value="NZ_JBHLUN010000004.1"/>
</dbReference>
<evidence type="ECO:0000313" key="3">
    <source>
        <dbReference type="EMBL" id="MFC0407654.1"/>
    </source>
</evidence>
<feature type="compositionally biased region" description="Low complexity" evidence="1">
    <location>
        <begin position="122"/>
        <end position="146"/>
    </location>
</feature>
<feature type="compositionally biased region" description="Basic and acidic residues" evidence="1">
    <location>
        <begin position="155"/>
        <end position="166"/>
    </location>
</feature>
<name>A0ABV6JPW3_9PROT</name>
<dbReference type="InterPro" id="IPR025979">
    <property type="entry name" value="ChrR-like_cupin_dom"/>
</dbReference>
<dbReference type="InterPro" id="IPR014710">
    <property type="entry name" value="RmlC-like_jellyroll"/>
</dbReference>
<gene>
    <name evidence="3" type="ORF">ACFFGY_05300</name>
</gene>
<evidence type="ECO:0000313" key="4">
    <source>
        <dbReference type="Proteomes" id="UP001589865"/>
    </source>
</evidence>
<protein>
    <submittedName>
        <fullName evidence="3">Cupin domain-containing protein</fullName>
    </submittedName>
</protein>
<dbReference type="InterPro" id="IPR011051">
    <property type="entry name" value="RmlC_Cupin_sf"/>
</dbReference>
<feature type="region of interest" description="Disordered" evidence="1">
    <location>
        <begin position="115"/>
        <end position="166"/>
    </location>
</feature>
<dbReference type="Pfam" id="PF12973">
    <property type="entry name" value="Cupin_7"/>
    <property type="match status" value="1"/>
</dbReference>
<evidence type="ECO:0000256" key="1">
    <source>
        <dbReference type="SAM" id="MobiDB-lite"/>
    </source>
</evidence>
<sequence length="166" mass="17045">MDMQKLILNAAEVEAVPLKIPGASGEFKVQILNEDQDAGVVTTIIHLPAGGTIPAHSHKAGAEMHYVLEGELIEAGTPYPAGSFLTFAPGVVHGPHESKQPAKVLTVQQWQSKGGQFDFEPAEGGSSAGSSDAKPAGSGAQAAAEGSPVEGSGAAEREHYEGKGYT</sequence>
<dbReference type="Gene3D" id="2.60.120.10">
    <property type="entry name" value="Jelly Rolls"/>
    <property type="match status" value="1"/>
</dbReference>
<dbReference type="EMBL" id="JBHLUN010000004">
    <property type="protein sequence ID" value="MFC0407654.1"/>
    <property type="molecule type" value="Genomic_DNA"/>
</dbReference>
<organism evidence="3 4">
    <name type="scientific">Roseomonas elaeocarpi</name>
    <dbReference type="NCBI Taxonomy" id="907779"/>
    <lineage>
        <taxon>Bacteria</taxon>
        <taxon>Pseudomonadati</taxon>
        <taxon>Pseudomonadota</taxon>
        <taxon>Alphaproteobacteria</taxon>
        <taxon>Acetobacterales</taxon>
        <taxon>Roseomonadaceae</taxon>
        <taxon>Roseomonas</taxon>
    </lineage>
</organism>
<accession>A0ABV6JPW3</accession>
<keyword evidence="4" id="KW-1185">Reference proteome</keyword>
<feature type="domain" description="ChrR-like cupin" evidence="2">
    <location>
        <begin position="23"/>
        <end position="111"/>
    </location>
</feature>
<dbReference type="SUPFAM" id="SSF51182">
    <property type="entry name" value="RmlC-like cupins"/>
    <property type="match status" value="1"/>
</dbReference>
<dbReference type="Proteomes" id="UP001589865">
    <property type="component" value="Unassembled WGS sequence"/>
</dbReference>
<reference evidence="3 4" key="1">
    <citation type="submission" date="2024-09" db="EMBL/GenBank/DDBJ databases">
        <authorList>
            <person name="Sun Q."/>
            <person name="Mori K."/>
        </authorList>
    </citation>
    <scope>NUCLEOTIDE SEQUENCE [LARGE SCALE GENOMIC DNA]</scope>
    <source>
        <strain evidence="3 4">TBRC 5777</strain>
    </source>
</reference>
<comment type="caution">
    <text evidence="3">The sequence shown here is derived from an EMBL/GenBank/DDBJ whole genome shotgun (WGS) entry which is preliminary data.</text>
</comment>
<evidence type="ECO:0000259" key="2">
    <source>
        <dbReference type="Pfam" id="PF12973"/>
    </source>
</evidence>